<reference evidence="1 2" key="1">
    <citation type="journal article" date="2021" name="Microorganisms">
        <title>The Ever-Expanding Pseudomonas Genus: Description of 43 New Species and Partition of the Pseudomonas putida Group.</title>
        <authorList>
            <person name="Girard L."/>
            <person name="Lood C."/>
            <person name="Hofte M."/>
            <person name="Vandamme P."/>
            <person name="Rokni-Zadeh H."/>
            <person name="van Noort V."/>
            <person name="Lavigne R."/>
            <person name="De Mot R."/>
        </authorList>
    </citation>
    <scope>NUCLEOTIDE SEQUENCE [LARGE SCALE GENOMIC DNA]</scope>
    <source>
        <strain evidence="1 2">SWRI17</strain>
    </source>
</reference>
<dbReference type="Proteomes" id="UP000824066">
    <property type="component" value="Chromosome"/>
</dbReference>
<organism evidence="1 2">
    <name type="scientific">Pseudomonas canavaninivorans</name>
    <dbReference type="NCBI Taxonomy" id="2842348"/>
    <lineage>
        <taxon>Bacteria</taxon>
        <taxon>Pseudomonadati</taxon>
        <taxon>Pseudomonadota</taxon>
        <taxon>Gammaproteobacteria</taxon>
        <taxon>Pseudomonadales</taxon>
        <taxon>Pseudomonadaceae</taxon>
        <taxon>Pseudomonas</taxon>
    </lineage>
</organism>
<keyword evidence="2" id="KW-1185">Reference proteome</keyword>
<name>A0ABX8QKF4_PSECO</name>
<proteinExistence type="predicted"/>
<accession>A0ABX8QKF4</accession>
<gene>
    <name evidence="1" type="ORF">KSS97_13090</name>
</gene>
<dbReference type="RefSeq" id="WP_217861840.1">
    <property type="nucleotide sequence ID" value="NZ_CP077080.1"/>
</dbReference>
<dbReference type="EMBL" id="CP077080">
    <property type="protein sequence ID" value="QXI55821.1"/>
    <property type="molecule type" value="Genomic_DNA"/>
</dbReference>
<evidence type="ECO:0000313" key="1">
    <source>
        <dbReference type="EMBL" id="QXI55821.1"/>
    </source>
</evidence>
<protein>
    <submittedName>
        <fullName evidence="1">Uncharacterized protein</fullName>
    </submittedName>
</protein>
<sequence>MEMIVFFQRADRPVSILRAADPQTDMFALASQVVPDGAPYWVVSLDYADEQSTLHEQDRDEWVVNTEYMGREPDGVGSLAQ</sequence>
<evidence type="ECO:0000313" key="2">
    <source>
        <dbReference type="Proteomes" id="UP000824066"/>
    </source>
</evidence>